<dbReference type="GeneID" id="84024391"/>
<dbReference type="Proteomes" id="UP001202031">
    <property type="component" value="Unassembled WGS sequence"/>
</dbReference>
<evidence type="ECO:0000313" key="2">
    <source>
        <dbReference type="EMBL" id="MCL6657830.1"/>
    </source>
</evidence>
<proteinExistence type="predicted"/>
<accession>A0ABT0RA53</accession>
<dbReference type="InterPro" id="IPR036770">
    <property type="entry name" value="Ankyrin_rpt-contain_sf"/>
</dbReference>
<gene>
    <name evidence="2" type="ORF">M8N44_10970</name>
</gene>
<dbReference type="Gene3D" id="1.25.40.20">
    <property type="entry name" value="Ankyrin repeat-containing domain"/>
    <property type="match status" value="1"/>
</dbReference>
<dbReference type="SUPFAM" id="SSF48403">
    <property type="entry name" value="Ankyrin repeat"/>
    <property type="match status" value="1"/>
</dbReference>
<organism evidence="2 3">
    <name type="scientific">Akkermansia massiliensis</name>
    <dbReference type="NCBI Taxonomy" id="2927224"/>
    <lineage>
        <taxon>Bacteria</taxon>
        <taxon>Pseudomonadati</taxon>
        <taxon>Verrucomicrobiota</taxon>
        <taxon>Verrucomicrobiia</taxon>
        <taxon>Verrucomicrobiales</taxon>
        <taxon>Akkermansiaceae</taxon>
        <taxon>Akkermansia</taxon>
    </lineage>
</organism>
<evidence type="ECO:0000313" key="3">
    <source>
        <dbReference type="Proteomes" id="UP001202031"/>
    </source>
</evidence>
<evidence type="ECO:0000256" key="1">
    <source>
        <dbReference type="SAM" id="MobiDB-lite"/>
    </source>
</evidence>
<dbReference type="EMBL" id="JAMGSI010000002">
    <property type="protein sequence ID" value="MCL6657830.1"/>
    <property type="molecule type" value="Genomic_DNA"/>
</dbReference>
<keyword evidence="3" id="KW-1185">Reference proteome</keyword>
<reference evidence="2 3" key="1">
    <citation type="submission" date="2022-03" db="EMBL/GenBank/DDBJ databases">
        <title>Taxonomic description of new species and reclassification of some bacterial strains.</title>
        <authorList>
            <person name="Ndongo S."/>
        </authorList>
    </citation>
    <scope>NUCLEOTIDE SEQUENCE [LARGE SCALE GENOMIC DNA]</scope>
    <source>
        <strain evidence="2 3">Marseille-P6666</strain>
    </source>
</reference>
<dbReference type="Pfam" id="PF12796">
    <property type="entry name" value="Ank_2"/>
    <property type="match status" value="1"/>
</dbReference>
<name>A0ABT0RA53_9BACT</name>
<feature type="compositionally biased region" description="Basic and acidic residues" evidence="1">
    <location>
        <begin position="219"/>
        <end position="229"/>
    </location>
</feature>
<feature type="region of interest" description="Disordered" evidence="1">
    <location>
        <begin position="213"/>
        <end position="238"/>
    </location>
</feature>
<sequence length="238" mass="26503">MRTGWEDRLREADRAWRRDVVFSVEYEIQPGIYFWSSGIGIYMTAHESWLYRQRCRDLLAVAGLVPERRSEGFTSPARNFAGFGEARLIVERMAAAGGSSAAAYRKLSENLERLRTDLFSSVSPWPAVFLAVETGDESMLRFLMSRLRLSGEDMLPGGTTTPLMKAVASRSAPLADILVSCRELLNAVDARGRTALDMALERGDGEMAALLRRHGGITGEERKKEREHSSPSSPPAYD</sequence>
<dbReference type="InterPro" id="IPR002110">
    <property type="entry name" value="Ankyrin_rpt"/>
</dbReference>
<protein>
    <submittedName>
        <fullName evidence="2">Ankyrin repeat domain-containing protein</fullName>
    </submittedName>
</protein>
<dbReference type="RefSeq" id="WP_102727958.1">
    <property type="nucleotide sequence ID" value="NZ_CP072027.1"/>
</dbReference>
<comment type="caution">
    <text evidence="2">The sequence shown here is derived from an EMBL/GenBank/DDBJ whole genome shotgun (WGS) entry which is preliminary data.</text>
</comment>